<organism evidence="3 4">
    <name type="scientific">Ziziphus jujuba</name>
    <name type="common">Chinese jujube</name>
    <name type="synonym">Ziziphus sativa</name>
    <dbReference type="NCBI Taxonomy" id="326968"/>
    <lineage>
        <taxon>Eukaryota</taxon>
        <taxon>Viridiplantae</taxon>
        <taxon>Streptophyta</taxon>
        <taxon>Embryophyta</taxon>
        <taxon>Tracheophyta</taxon>
        <taxon>Spermatophyta</taxon>
        <taxon>Magnoliopsida</taxon>
        <taxon>eudicotyledons</taxon>
        <taxon>Gunneridae</taxon>
        <taxon>Pentapetalae</taxon>
        <taxon>rosids</taxon>
        <taxon>fabids</taxon>
        <taxon>Rosales</taxon>
        <taxon>Rhamnaceae</taxon>
        <taxon>Paliureae</taxon>
        <taxon>Ziziphus</taxon>
    </lineage>
</organism>
<feature type="chain" id="PRO_5046528642" evidence="2">
    <location>
        <begin position="31"/>
        <end position="170"/>
    </location>
</feature>
<name>A0A6P6GFW6_ZIZJJ</name>
<reference evidence="4" key="1">
    <citation type="submission" date="2025-08" db="UniProtKB">
        <authorList>
            <consortium name="RefSeq"/>
        </authorList>
    </citation>
    <scope>IDENTIFICATION</scope>
    <source>
        <tissue evidence="4">Seedling</tissue>
    </source>
</reference>
<protein>
    <submittedName>
        <fullName evidence="4">Classical arabinogalactan protein 26</fullName>
    </submittedName>
</protein>
<dbReference type="AlphaFoldDB" id="A0A6P6GFW6"/>
<dbReference type="InterPro" id="IPR039346">
    <property type="entry name" value="AGP25/26"/>
</dbReference>
<evidence type="ECO:0000313" key="3">
    <source>
        <dbReference type="Proteomes" id="UP001652623"/>
    </source>
</evidence>
<feature type="region of interest" description="Disordered" evidence="1">
    <location>
        <begin position="64"/>
        <end position="112"/>
    </location>
</feature>
<sequence>MLSSFMASFCSTFMAILLMVFIVCHSSILASSTPTSNYQELVDKKLISTISAAPALLPGAPLSSSSSPTLSPDITPLFPSPGGVPPSPTQSSLPTIPSSPSPPNPDYVAAPGPGDFAFPPSGSLPASSSVSVSSSQPLKLVAFLIFMVVFSMRLAEIVFHPYCQGFTGVP</sequence>
<keyword evidence="3" id="KW-1185">Reference proteome</keyword>
<dbReference type="FunCoup" id="A0A6P6GFW6">
    <property type="interactions" value="12"/>
</dbReference>
<dbReference type="PANTHER" id="PTHR35725:SF4">
    <property type="entry name" value="CLASSICAL ARABINOGALACTAN PROTEIN 26"/>
    <property type="match status" value="1"/>
</dbReference>
<dbReference type="GeneID" id="107426066"/>
<evidence type="ECO:0000313" key="4">
    <source>
        <dbReference type="RefSeq" id="XP_024933012.2"/>
    </source>
</evidence>
<dbReference type="InParanoid" id="A0A6P6GFW6"/>
<evidence type="ECO:0000256" key="1">
    <source>
        <dbReference type="SAM" id="MobiDB-lite"/>
    </source>
</evidence>
<feature type="compositionally biased region" description="Pro residues" evidence="1">
    <location>
        <begin position="78"/>
        <end position="88"/>
    </location>
</feature>
<proteinExistence type="predicted"/>
<feature type="signal peptide" evidence="2">
    <location>
        <begin position="1"/>
        <end position="30"/>
    </location>
</feature>
<gene>
    <name evidence="4" type="primary">LOC107426066</name>
</gene>
<evidence type="ECO:0000256" key="2">
    <source>
        <dbReference type="SAM" id="SignalP"/>
    </source>
</evidence>
<dbReference type="Proteomes" id="UP001652623">
    <property type="component" value="Chromosome 9"/>
</dbReference>
<dbReference type="RefSeq" id="XP_024933012.2">
    <property type="nucleotide sequence ID" value="XM_025077244.3"/>
</dbReference>
<dbReference type="KEGG" id="zju:107426066"/>
<dbReference type="PANTHER" id="PTHR35725">
    <property type="entry name" value="CLASSICAL ARABINOGALACTAN PROTEIN 26"/>
    <property type="match status" value="1"/>
</dbReference>
<accession>A0A6P6GFW6</accession>
<keyword evidence="2" id="KW-0732">Signal</keyword>